<dbReference type="KEGG" id="msil:METEAL_33590"/>
<dbReference type="InterPro" id="IPR036390">
    <property type="entry name" value="WH_DNA-bd_sf"/>
</dbReference>
<evidence type="ECO:0000259" key="1">
    <source>
        <dbReference type="PROSITE" id="PS50995"/>
    </source>
</evidence>
<organism evidence="2 3">
    <name type="scientific">Mesoterricola silvestris</name>
    <dbReference type="NCBI Taxonomy" id="2927979"/>
    <lineage>
        <taxon>Bacteria</taxon>
        <taxon>Pseudomonadati</taxon>
        <taxon>Acidobacteriota</taxon>
        <taxon>Holophagae</taxon>
        <taxon>Holophagales</taxon>
        <taxon>Holophagaceae</taxon>
        <taxon>Mesoterricola</taxon>
    </lineage>
</organism>
<dbReference type="PANTHER" id="PTHR33164">
    <property type="entry name" value="TRANSCRIPTIONAL REGULATOR, MARR FAMILY"/>
    <property type="match status" value="1"/>
</dbReference>
<dbReference type="GO" id="GO:0003700">
    <property type="term" value="F:DNA-binding transcription factor activity"/>
    <property type="evidence" value="ECO:0007669"/>
    <property type="project" value="InterPro"/>
</dbReference>
<sequence>MVECMGSQPIPPLQPDARRVFDALRWIFRELRLAQDPKGKASGLSAAQAFVLHVLKDQGALSIGALAQATATDPSSVSVVVRKLQQKGLVGKAPSAGDRRRMEVALTAAGARAARSAPSPVQQALLERMGRLEAGDLRALADLLERVAPPVEDGHPAPMFFHEGAAGGRK</sequence>
<feature type="domain" description="HTH marR-type" evidence="1">
    <location>
        <begin position="17"/>
        <end position="149"/>
    </location>
</feature>
<accession>A0AA48GR55</accession>
<dbReference type="Gene3D" id="1.10.10.10">
    <property type="entry name" value="Winged helix-like DNA-binding domain superfamily/Winged helix DNA-binding domain"/>
    <property type="match status" value="1"/>
</dbReference>
<dbReference type="Proteomes" id="UP001238179">
    <property type="component" value="Chromosome"/>
</dbReference>
<dbReference type="PANTHER" id="PTHR33164:SF99">
    <property type="entry name" value="MARR FAMILY REGULATORY PROTEIN"/>
    <property type="match status" value="1"/>
</dbReference>
<reference evidence="3" key="1">
    <citation type="journal article" date="2023" name="Int. J. Syst. Evol. Microbiol.">
        <title>Mesoterricola silvestris gen. nov., sp. nov., Mesoterricola sediminis sp. nov., Geothrix oryzae sp. nov., Geothrix edaphica sp. nov., Geothrix rubra sp. nov., and Geothrix limicola sp. nov., six novel members of Acidobacteriota isolated from soils.</title>
        <authorList>
            <person name="Itoh H."/>
            <person name="Sugisawa Y."/>
            <person name="Mise K."/>
            <person name="Xu Z."/>
            <person name="Kuniyasu M."/>
            <person name="Ushijima N."/>
            <person name="Kawano K."/>
            <person name="Kobayashi E."/>
            <person name="Shiratori Y."/>
            <person name="Masuda Y."/>
            <person name="Senoo K."/>
        </authorList>
    </citation>
    <scope>NUCLEOTIDE SEQUENCE [LARGE SCALE GENOMIC DNA]</scope>
    <source>
        <strain evidence="3">W79</strain>
    </source>
</reference>
<protein>
    <recommendedName>
        <fullName evidence="1">HTH marR-type domain-containing protein</fullName>
    </recommendedName>
</protein>
<dbReference type="SMART" id="SM00347">
    <property type="entry name" value="HTH_MARR"/>
    <property type="match status" value="1"/>
</dbReference>
<dbReference type="Pfam" id="PF12802">
    <property type="entry name" value="MarR_2"/>
    <property type="match status" value="1"/>
</dbReference>
<evidence type="ECO:0000313" key="2">
    <source>
        <dbReference type="EMBL" id="BDU74185.1"/>
    </source>
</evidence>
<dbReference type="InterPro" id="IPR039422">
    <property type="entry name" value="MarR/SlyA-like"/>
</dbReference>
<gene>
    <name evidence="2" type="ORF">METEAL_33590</name>
</gene>
<dbReference type="SUPFAM" id="SSF46785">
    <property type="entry name" value="Winged helix' DNA-binding domain"/>
    <property type="match status" value="1"/>
</dbReference>
<evidence type="ECO:0000313" key="3">
    <source>
        <dbReference type="Proteomes" id="UP001238179"/>
    </source>
</evidence>
<dbReference type="AlphaFoldDB" id="A0AA48GR55"/>
<dbReference type="InterPro" id="IPR000835">
    <property type="entry name" value="HTH_MarR-typ"/>
</dbReference>
<dbReference type="EMBL" id="AP027080">
    <property type="protein sequence ID" value="BDU74185.1"/>
    <property type="molecule type" value="Genomic_DNA"/>
</dbReference>
<dbReference type="InterPro" id="IPR036388">
    <property type="entry name" value="WH-like_DNA-bd_sf"/>
</dbReference>
<proteinExistence type="predicted"/>
<name>A0AA48GR55_9BACT</name>
<dbReference type="GO" id="GO:0006950">
    <property type="term" value="P:response to stress"/>
    <property type="evidence" value="ECO:0007669"/>
    <property type="project" value="TreeGrafter"/>
</dbReference>
<keyword evidence="3" id="KW-1185">Reference proteome</keyword>
<dbReference type="PROSITE" id="PS50995">
    <property type="entry name" value="HTH_MARR_2"/>
    <property type="match status" value="1"/>
</dbReference>